<dbReference type="AlphaFoldDB" id="A0A8J8WD11"/>
<reference evidence="5" key="1">
    <citation type="submission" date="2020-07" db="EMBL/GenBank/DDBJ databases">
        <title>The High-quality genome of the commercially important snow crab, Chionoecetes opilio.</title>
        <authorList>
            <person name="Jeong J.-H."/>
            <person name="Ryu S."/>
        </authorList>
    </citation>
    <scope>NUCLEOTIDE SEQUENCE</scope>
    <source>
        <strain evidence="5">MADBK_172401_WGS</strain>
        <tissue evidence="5">Digestive gland</tissue>
    </source>
</reference>
<proteinExistence type="predicted"/>
<dbReference type="PANTHER" id="PTHR13544">
    <property type="entry name" value="SELENOPROTEIN T"/>
    <property type="match status" value="1"/>
</dbReference>
<name>A0A8J8WD11_CHIOP</name>
<evidence type="ECO:0000256" key="1">
    <source>
        <dbReference type="ARBA" id="ARBA00022729"/>
    </source>
</evidence>
<keyword evidence="3" id="KW-1133">Transmembrane helix</keyword>
<organism evidence="5 6">
    <name type="scientific">Chionoecetes opilio</name>
    <name type="common">Atlantic snow crab</name>
    <name type="synonym">Cancer opilio</name>
    <dbReference type="NCBI Taxonomy" id="41210"/>
    <lineage>
        <taxon>Eukaryota</taxon>
        <taxon>Metazoa</taxon>
        <taxon>Ecdysozoa</taxon>
        <taxon>Arthropoda</taxon>
        <taxon>Crustacea</taxon>
        <taxon>Multicrustacea</taxon>
        <taxon>Malacostraca</taxon>
        <taxon>Eumalacostraca</taxon>
        <taxon>Eucarida</taxon>
        <taxon>Decapoda</taxon>
        <taxon>Pleocyemata</taxon>
        <taxon>Brachyura</taxon>
        <taxon>Eubrachyura</taxon>
        <taxon>Majoidea</taxon>
        <taxon>Majidae</taxon>
        <taxon>Chionoecetes</taxon>
    </lineage>
</organism>
<protein>
    <submittedName>
        <fullName evidence="5">Thioredoxin reductase-like selenoprotein T</fullName>
    </submittedName>
</protein>
<dbReference type="InterPro" id="IPR011893">
    <property type="entry name" value="Selenoprotein_Rdx-typ"/>
</dbReference>
<feature type="transmembrane region" description="Helical" evidence="3">
    <location>
        <begin position="107"/>
        <end position="128"/>
    </location>
</feature>
<evidence type="ECO:0000313" key="5">
    <source>
        <dbReference type="EMBL" id="KAG0695239.1"/>
    </source>
</evidence>
<keyword evidence="3" id="KW-0472">Membrane</keyword>
<dbReference type="EMBL" id="JACEEZ010026042">
    <property type="protein sequence ID" value="KAG0695239.1"/>
    <property type="molecule type" value="Genomic_DNA"/>
</dbReference>
<dbReference type="OrthoDB" id="60822at2759"/>
<feature type="signal peptide" evidence="4">
    <location>
        <begin position="1"/>
        <end position="30"/>
    </location>
</feature>
<feature type="transmembrane region" description="Helical" evidence="3">
    <location>
        <begin position="174"/>
        <end position="191"/>
    </location>
</feature>
<dbReference type="GO" id="GO:0045454">
    <property type="term" value="P:cell redox homeostasis"/>
    <property type="evidence" value="ECO:0007669"/>
    <property type="project" value="TreeGrafter"/>
</dbReference>
<dbReference type="Proteomes" id="UP000770661">
    <property type="component" value="Unassembled WGS sequence"/>
</dbReference>
<feature type="chain" id="PRO_5035257060" evidence="4">
    <location>
        <begin position="31"/>
        <end position="224"/>
    </location>
</feature>
<evidence type="ECO:0000313" key="6">
    <source>
        <dbReference type="Proteomes" id="UP000770661"/>
    </source>
</evidence>
<evidence type="ECO:0000256" key="4">
    <source>
        <dbReference type="SAM" id="SignalP"/>
    </source>
</evidence>
<dbReference type="GO" id="GO:0004791">
    <property type="term" value="F:thioredoxin-disulfide reductase (NADPH) activity"/>
    <property type="evidence" value="ECO:0007669"/>
    <property type="project" value="TreeGrafter"/>
</dbReference>
<keyword evidence="6" id="KW-1185">Reference proteome</keyword>
<accession>A0A8J8WD11</accession>
<gene>
    <name evidence="5" type="ORF">GWK47_026967</name>
</gene>
<keyword evidence="2" id="KW-0676">Redox-active center</keyword>
<comment type="caution">
    <text evidence="5">The sequence shown here is derived from an EMBL/GenBank/DDBJ whole genome shotgun (WGS) entry which is preliminary data.</text>
</comment>
<dbReference type="GO" id="GO:0005789">
    <property type="term" value="C:endoplasmic reticulum membrane"/>
    <property type="evidence" value="ECO:0007669"/>
    <property type="project" value="TreeGrafter"/>
</dbReference>
<dbReference type="PANTHER" id="PTHR13544:SF0">
    <property type="entry name" value="THIOREDOXIN REDUCTASE-LIKE SELENOPROTEIN T"/>
    <property type="match status" value="1"/>
</dbReference>
<keyword evidence="1 4" id="KW-0732">Signal</keyword>
<evidence type="ECO:0000256" key="2">
    <source>
        <dbReference type="ARBA" id="ARBA00023284"/>
    </source>
</evidence>
<keyword evidence="3" id="KW-0812">Transmembrane</keyword>
<sequence>MAGWKDGIRSASGVCIVTLVLLALVPAAESIKESHTMKFNNLMGPSLRFMYWRHAAAGSGGGEIESKHCYFTRYKKVFDQYANILREKYPEISILGDNYPPPDWKMWVAQMLGGAKLLLIVMIIAGVNMWEWLGQETPSWWTWFTNNKIYACMMVFFLCNALEGQLVSTGAFEISFNATCLLPTLWWVVIAQGGLGQLCKRSIPCLGLGPDNFYMILSFYFSFQ</sequence>
<dbReference type="NCBIfam" id="TIGR02174">
    <property type="entry name" value="CXXU_selWTH"/>
    <property type="match status" value="1"/>
</dbReference>
<dbReference type="InterPro" id="IPR019389">
    <property type="entry name" value="Selenoprotein_T"/>
</dbReference>
<evidence type="ECO:0000256" key="3">
    <source>
        <dbReference type="SAM" id="Phobius"/>
    </source>
</evidence>